<dbReference type="Gene3D" id="2.40.70.10">
    <property type="entry name" value="Acid Proteases"/>
    <property type="match status" value="1"/>
</dbReference>
<feature type="domain" description="Aspartic peptidase DDI1-type" evidence="6">
    <location>
        <begin position="382"/>
        <end position="478"/>
    </location>
</feature>
<dbReference type="InterPro" id="IPR043502">
    <property type="entry name" value="DNA/RNA_pol_sf"/>
</dbReference>
<dbReference type="GO" id="GO:0071897">
    <property type="term" value="P:DNA biosynthetic process"/>
    <property type="evidence" value="ECO:0007669"/>
    <property type="project" value="UniProtKB-ARBA"/>
</dbReference>
<sequence length="682" mass="80491">MNKVKFEFHVVASPADPKSNTINVTKITLENGESYSFTEANMNISHHVELKKTKTFGLWKETIRRHDRKSLWFMLIKELEDAYFDEAGNVLFKNTFLDKITEDQKIEGADLNLKGLLEQLTISEKKKSNSKDLKDIAEKVLLEKFTSRTLNVKQWMETFEKECTRFEIVQDEMKIELLRLVLDKSCTDWYQATVSKLGQVNKWNEWKRRILDTFADKGWNSWRYTVAFRYKEGMLIDYAIKKEKLLLEVNKSMDQASLIALIVIGLPEVISDKIDKDEVNDSTKLFKEIRKYENFAAKKNYMSAKDNRMEFKKKISNDKKPCRKCESLNKGERYHAEEKCWFRMRDMGRDKNNNNKIVSNTMLEVDLNTEQKKLTITPLIKIKIIIENKLELKGTYDPGAQVSIINSRWVKIKNEVEDFNKIRLKSINGVKNTKGMITIKVKIFEIEEEVDVFIVEKEDFEDFIIGLDMIKKFKLTLDEELNIGQVKKPIEKELNKQKDIQINFNEHVGENFALDLKHLDKEKRIKIENIVKKYESVFARDKYDVGTVKEYEVRIDLIEERYCSKRPYRCTIEDKKEIEKQVAQLLKRGLIQESYSPFAAPVTLVMKKEENRKSRLCVDFRELNKLIVPQSQPFPRVEDLITKTRNCKWYTLLDINSAFWSITMRVEDRKKTGFVTQEGHYE</sequence>
<reference evidence="7 8" key="1">
    <citation type="journal article" date="2024" name="bioRxiv">
        <title>A reference genome for Trichogramma kaykai: A tiny desert-dwelling parasitoid wasp with competing sex-ratio distorters.</title>
        <authorList>
            <person name="Culotta J."/>
            <person name="Lindsey A.R."/>
        </authorList>
    </citation>
    <scope>NUCLEOTIDE SEQUENCE [LARGE SCALE GENOMIC DNA]</scope>
    <source>
        <strain evidence="7 8">KSX58</strain>
    </source>
</reference>
<dbReference type="Gene3D" id="3.10.10.10">
    <property type="entry name" value="HIV Type 1 Reverse Transcriptase, subunit A, domain 1"/>
    <property type="match status" value="1"/>
</dbReference>
<keyword evidence="3" id="KW-0540">Nuclease</keyword>
<protein>
    <recommendedName>
        <fullName evidence="9">Reverse transcriptase domain-containing protein</fullName>
    </recommendedName>
</protein>
<dbReference type="PANTHER" id="PTHR37984">
    <property type="entry name" value="PROTEIN CBG26694"/>
    <property type="match status" value="1"/>
</dbReference>
<keyword evidence="4" id="KW-0378">Hydrolase</keyword>
<evidence type="ECO:0000256" key="4">
    <source>
        <dbReference type="ARBA" id="ARBA00022759"/>
    </source>
</evidence>
<evidence type="ECO:0000313" key="7">
    <source>
        <dbReference type="EMBL" id="KAL3402596.1"/>
    </source>
</evidence>
<evidence type="ECO:0008006" key="9">
    <source>
        <dbReference type="Google" id="ProtNLM"/>
    </source>
</evidence>
<evidence type="ECO:0000256" key="3">
    <source>
        <dbReference type="ARBA" id="ARBA00022722"/>
    </source>
</evidence>
<evidence type="ECO:0000256" key="1">
    <source>
        <dbReference type="ARBA" id="ARBA00022679"/>
    </source>
</evidence>
<dbReference type="PANTHER" id="PTHR37984:SF5">
    <property type="entry name" value="PROTEIN NYNRIN-LIKE"/>
    <property type="match status" value="1"/>
</dbReference>
<dbReference type="Pfam" id="PF00078">
    <property type="entry name" value="RVT_1"/>
    <property type="match status" value="1"/>
</dbReference>
<keyword evidence="8" id="KW-1185">Reference proteome</keyword>
<keyword evidence="1" id="KW-0808">Transferase</keyword>
<keyword evidence="2" id="KW-0548">Nucleotidyltransferase</keyword>
<dbReference type="CDD" id="cd01647">
    <property type="entry name" value="RT_LTR"/>
    <property type="match status" value="1"/>
</dbReference>
<evidence type="ECO:0000256" key="2">
    <source>
        <dbReference type="ARBA" id="ARBA00022695"/>
    </source>
</evidence>
<name>A0ABD2XD43_9HYME</name>
<keyword evidence="4" id="KW-0255">Endonuclease</keyword>
<organism evidence="7 8">
    <name type="scientific">Trichogramma kaykai</name>
    <dbReference type="NCBI Taxonomy" id="54128"/>
    <lineage>
        <taxon>Eukaryota</taxon>
        <taxon>Metazoa</taxon>
        <taxon>Ecdysozoa</taxon>
        <taxon>Arthropoda</taxon>
        <taxon>Hexapoda</taxon>
        <taxon>Insecta</taxon>
        <taxon>Pterygota</taxon>
        <taxon>Neoptera</taxon>
        <taxon>Endopterygota</taxon>
        <taxon>Hymenoptera</taxon>
        <taxon>Apocrita</taxon>
        <taxon>Proctotrupomorpha</taxon>
        <taxon>Chalcidoidea</taxon>
        <taxon>Trichogrammatidae</taxon>
        <taxon>Trichogramma</taxon>
    </lineage>
</organism>
<dbReference type="InterPro" id="IPR000477">
    <property type="entry name" value="RT_dom"/>
</dbReference>
<evidence type="ECO:0000259" key="5">
    <source>
        <dbReference type="Pfam" id="PF00078"/>
    </source>
</evidence>
<accession>A0ABD2XD43</accession>
<dbReference type="CDD" id="cd00303">
    <property type="entry name" value="retropepsin_like"/>
    <property type="match status" value="1"/>
</dbReference>
<proteinExistence type="predicted"/>
<dbReference type="GO" id="GO:0004519">
    <property type="term" value="F:endonuclease activity"/>
    <property type="evidence" value="ECO:0007669"/>
    <property type="project" value="UniProtKB-KW"/>
</dbReference>
<dbReference type="EMBL" id="JBJJXI010000034">
    <property type="protein sequence ID" value="KAL3402596.1"/>
    <property type="molecule type" value="Genomic_DNA"/>
</dbReference>
<comment type="caution">
    <text evidence="7">The sequence shown here is derived from an EMBL/GenBank/DDBJ whole genome shotgun (WGS) entry which is preliminary data.</text>
</comment>
<evidence type="ECO:0000313" key="8">
    <source>
        <dbReference type="Proteomes" id="UP001627154"/>
    </source>
</evidence>
<dbReference type="InterPro" id="IPR043128">
    <property type="entry name" value="Rev_trsase/Diguanyl_cyclase"/>
</dbReference>
<dbReference type="InterPro" id="IPR019103">
    <property type="entry name" value="Peptidase_aspartic_DDI1-type"/>
</dbReference>
<evidence type="ECO:0000259" key="6">
    <source>
        <dbReference type="Pfam" id="PF09668"/>
    </source>
</evidence>
<dbReference type="SUPFAM" id="SSF50630">
    <property type="entry name" value="Acid proteases"/>
    <property type="match status" value="1"/>
</dbReference>
<dbReference type="Proteomes" id="UP001627154">
    <property type="component" value="Unassembled WGS sequence"/>
</dbReference>
<gene>
    <name evidence="7" type="ORF">TKK_004530</name>
</gene>
<dbReference type="AlphaFoldDB" id="A0ABD2XD43"/>
<dbReference type="Pfam" id="PF09668">
    <property type="entry name" value="Asp_protease"/>
    <property type="match status" value="1"/>
</dbReference>
<dbReference type="InterPro" id="IPR021109">
    <property type="entry name" value="Peptidase_aspartic_dom_sf"/>
</dbReference>
<feature type="domain" description="Reverse transcriptase" evidence="5">
    <location>
        <begin position="607"/>
        <end position="677"/>
    </location>
</feature>
<dbReference type="InterPro" id="IPR050951">
    <property type="entry name" value="Retrovirus_Pol_polyprotein"/>
</dbReference>
<dbReference type="GO" id="GO:0016779">
    <property type="term" value="F:nucleotidyltransferase activity"/>
    <property type="evidence" value="ECO:0007669"/>
    <property type="project" value="UniProtKB-KW"/>
</dbReference>
<dbReference type="Gene3D" id="3.30.70.270">
    <property type="match status" value="1"/>
</dbReference>
<dbReference type="SUPFAM" id="SSF56672">
    <property type="entry name" value="DNA/RNA polymerases"/>
    <property type="match status" value="1"/>
</dbReference>